<evidence type="ECO:0000313" key="2">
    <source>
        <dbReference type="Proteomes" id="UP000216001"/>
    </source>
</evidence>
<dbReference type="Proteomes" id="UP000216001">
    <property type="component" value="Unassembled WGS sequence"/>
</dbReference>
<sequence length="94" mass="10653">MRNRKPLQSEDQFINNATSIPEIANNTNKRVRKYKAISTSLTEQYIEDIDNLIHISAVDGLLNVSRSDVIKAALDHFNNLSSDEKILKIKEVKG</sequence>
<comment type="caution">
    <text evidence="1">The sequence shown here is derived from an EMBL/GenBank/DDBJ whole genome shotgun (WGS) entry which is preliminary data.</text>
</comment>
<reference evidence="1 2" key="1">
    <citation type="submission" date="2017-07" db="EMBL/GenBank/DDBJ databases">
        <title>blaIMP-27 on transferable plasmids in Proteus mirabilis and Providencia rettgeri.</title>
        <authorList>
            <person name="Potter R."/>
        </authorList>
    </citation>
    <scope>NUCLEOTIDE SEQUENCE [LARGE SCALE GENOMIC DNA]</scope>
    <source>
        <strain evidence="1 2">PR1</strain>
    </source>
</reference>
<protein>
    <submittedName>
        <fullName evidence="1">Uncharacterized protein</fullName>
    </submittedName>
</protein>
<evidence type="ECO:0000313" key="1">
    <source>
        <dbReference type="EMBL" id="OZS73063.1"/>
    </source>
</evidence>
<gene>
    <name evidence="1" type="ORF">CHI95_18920</name>
</gene>
<dbReference type="AlphaFoldDB" id="A0A264VP20"/>
<dbReference type="RefSeq" id="WP_094962543.1">
    <property type="nucleotide sequence ID" value="NZ_NOWC01000027.1"/>
</dbReference>
<name>A0A264VP20_PRORE</name>
<proteinExistence type="predicted"/>
<dbReference type="EMBL" id="NOWC01000027">
    <property type="protein sequence ID" value="OZS73063.1"/>
    <property type="molecule type" value="Genomic_DNA"/>
</dbReference>
<organism evidence="1 2">
    <name type="scientific">Providencia rettgeri</name>
    <dbReference type="NCBI Taxonomy" id="587"/>
    <lineage>
        <taxon>Bacteria</taxon>
        <taxon>Pseudomonadati</taxon>
        <taxon>Pseudomonadota</taxon>
        <taxon>Gammaproteobacteria</taxon>
        <taxon>Enterobacterales</taxon>
        <taxon>Morganellaceae</taxon>
        <taxon>Providencia</taxon>
    </lineage>
</organism>
<accession>A0A264VP20</accession>